<evidence type="ECO:0000256" key="9">
    <source>
        <dbReference type="PIRSR" id="PIRSR601088-3"/>
    </source>
</evidence>
<evidence type="ECO:0000313" key="13">
    <source>
        <dbReference type="EMBL" id="RFS84379.1"/>
    </source>
</evidence>
<evidence type="ECO:0000256" key="8">
    <source>
        <dbReference type="PIRSR" id="PIRSR601088-2"/>
    </source>
</evidence>
<dbReference type="InterPro" id="IPR019802">
    <property type="entry name" value="GlycHydrolase_4_CS"/>
</dbReference>
<evidence type="ECO:0000256" key="3">
    <source>
        <dbReference type="ARBA" id="ARBA00022801"/>
    </source>
</evidence>
<reference evidence="13 14" key="1">
    <citation type="submission" date="2018-08" db="EMBL/GenBank/DDBJ databases">
        <title>Actinomadura spongicola sp. nov., isolated from marine sponge Leucetta chagosensis.</title>
        <authorList>
            <person name="Li L."/>
            <person name="Lin H.W."/>
        </authorList>
    </citation>
    <scope>NUCLEOTIDE SEQUENCE [LARGE SCALE GENOMIC DNA]</scope>
    <source>
        <strain evidence="13 14">LHW52907</strain>
    </source>
</reference>
<dbReference type="PRINTS" id="PR00732">
    <property type="entry name" value="GLHYDRLASE4"/>
</dbReference>
<dbReference type="InterPro" id="IPR022616">
    <property type="entry name" value="Glyco_hydro_4_C"/>
</dbReference>
<accession>A0A372GH02</accession>
<keyword evidence="9" id="KW-0533">Nickel</keyword>
<dbReference type="GO" id="GO:0005975">
    <property type="term" value="P:carbohydrate metabolic process"/>
    <property type="evidence" value="ECO:0007669"/>
    <property type="project" value="InterPro"/>
</dbReference>
<keyword evidence="14" id="KW-1185">Reference proteome</keyword>
<evidence type="ECO:0000256" key="1">
    <source>
        <dbReference type="ARBA" id="ARBA00010141"/>
    </source>
</evidence>
<feature type="domain" description="Glycosyl hydrolase family 4 C-terminal" evidence="12">
    <location>
        <begin position="198"/>
        <end position="434"/>
    </location>
</feature>
<dbReference type="InterPro" id="IPR036291">
    <property type="entry name" value="NAD(P)-bd_dom_sf"/>
</dbReference>
<dbReference type="PROSITE" id="PS01324">
    <property type="entry name" value="GLYCOSYL_HYDROL_F4"/>
    <property type="match status" value="1"/>
</dbReference>
<dbReference type="OrthoDB" id="9767022at2"/>
<dbReference type="Pfam" id="PF11975">
    <property type="entry name" value="Glyco_hydro_4C"/>
    <property type="match status" value="1"/>
</dbReference>
<dbReference type="AlphaFoldDB" id="A0A372GH02"/>
<dbReference type="EMBL" id="QVNQ01000005">
    <property type="protein sequence ID" value="RFS84379.1"/>
    <property type="molecule type" value="Genomic_DNA"/>
</dbReference>
<dbReference type="Gene3D" id="3.40.50.720">
    <property type="entry name" value="NAD(P)-binding Rossmann-like Domain"/>
    <property type="match status" value="1"/>
</dbReference>
<feature type="active site" description="Proton acceptor" evidence="7">
    <location>
        <position position="252"/>
    </location>
</feature>
<evidence type="ECO:0000256" key="6">
    <source>
        <dbReference type="ARBA" id="ARBA00023295"/>
    </source>
</evidence>
<dbReference type="Gene3D" id="3.90.110.10">
    <property type="entry name" value="Lactate dehydrogenase/glycoside hydrolase, family 4, C-terminal"/>
    <property type="match status" value="1"/>
</dbReference>
<comment type="caution">
    <text evidence="13">The sequence shown here is derived from an EMBL/GenBank/DDBJ whole genome shotgun (WGS) entry which is preliminary data.</text>
</comment>
<organism evidence="13 14">
    <name type="scientific">Actinomadura spongiicola</name>
    <dbReference type="NCBI Taxonomy" id="2303421"/>
    <lineage>
        <taxon>Bacteria</taxon>
        <taxon>Bacillati</taxon>
        <taxon>Actinomycetota</taxon>
        <taxon>Actinomycetes</taxon>
        <taxon>Streptosporangiales</taxon>
        <taxon>Thermomonosporaceae</taxon>
        <taxon>Actinomadura</taxon>
    </lineage>
</organism>
<dbReference type="InterPro" id="IPR015955">
    <property type="entry name" value="Lactate_DH/Glyco_Ohase_4_C"/>
</dbReference>
<dbReference type="Proteomes" id="UP000262882">
    <property type="component" value="Unassembled WGS sequence"/>
</dbReference>
<dbReference type="Pfam" id="PF02056">
    <property type="entry name" value="Glyco_hydro_4"/>
    <property type="match status" value="1"/>
</dbReference>
<keyword evidence="5 9" id="KW-0464">Manganese</keyword>
<comment type="cofactor">
    <cofactor evidence="11">
        <name>NAD(+)</name>
        <dbReference type="ChEBI" id="CHEBI:57540"/>
    </cofactor>
    <text evidence="11">Binds 1 NAD(+) per subunit.</text>
</comment>
<evidence type="ECO:0000256" key="7">
    <source>
        <dbReference type="PIRSR" id="PIRSR601088-1"/>
    </source>
</evidence>
<protein>
    <submittedName>
        <fullName evidence="13">6-phospho-beta-glucosidase</fullName>
    </submittedName>
</protein>
<keyword evidence="4 11" id="KW-0520">NAD</keyword>
<name>A0A372GH02_9ACTN</name>
<evidence type="ECO:0000256" key="2">
    <source>
        <dbReference type="ARBA" id="ARBA00022723"/>
    </source>
</evidence>
<gene>
    <name evidence="13" type="ORF">D0T12_17205</name>
</gene>
<feature type="binding site" evidence="9">
    <location>
        <position position="203"/>
    </location>
    <ligand>
        <name>Mn(2+)</name>
        <dbReference type="ChEBI" id="CHEBI:29035"/>
    </ligand>
</feature>
<feature type="binding site" evidence="8">
    <location>
        <position position="98"/>
    </location>
    <ligand>
        <name>substrate</name>
    </ligand>
</feature>
<feature type="binding site" evidence="8">
    <location>
        <position position="152"/>
    </location>
    <ligand>
        <name>substrate</name>
    </ligand>
</feature>
<feature type="active site" description="Proton donor" evidence="7">
    <location>
        <position position="174"/>
    </location>
</feature>
<keyword evidence="2 9" id="KW-0479">Metal-binding</keyword>
<evidence type="ECO:0000256" key="4">
    <source>
        <dbReference type="ARBA" id="ARBA00023027"/>
    </source>
</evidence>
<feature type="binding site" evidence="8">
    <location>
        <position position="287"/>
    </location>
    <ligand>
        <name>substrate</name>
    </ligand>
</feature>
<dbReference type="GO" id="GO:0016616">
    <property type="term" value="F:oxidoreductase activity, acting on the CH-OH group of donors, NAD or NADP as acceptor"/>
    <property type="evidence" value="ECO:0007669"/>
    <property type="project" value="InterPro"/>
</dbReference>
<dbReference type="GO" id="GO:0004553">
    <property type="term" value="F:hydrolase activity, hydrolyzing O-glycosyl compounds"/>
    <property type="evidence" value="ECO:0007669"/>
    <property type="project" value="InterPro"/>
</dbReference>
<evidence type="ECO:0000256" key="5">
    <source>
        <dbReference type="ARBA" id="ARBA00023211"/>
    </source>
</evidence>
<keyword evidence="6 11" id="KW-0326">Glycosidase</keyword>
<evidence type="ECO:0000259" key="12">
    <source>
        <dbReference type="Pfam" id="PF11975"/>
    </source>
</evidence>
<keyword evidence="3 11" id="KW-0378">Hydrolase</keyword>
<feature type="binding site" evidence="9">
    <location>
        <position position="173"/>
    </location>
    <ligand>
        <name>Mn(2+)</name>
        <dbReference type="ChEBI" id="CHEBI:29035"/>
    </ligand>
</feature>
<dbReference type="GO" id="GO:0046872">
    <property type="term" value="F:metal ion binding"/>
    <property type="evidence" value="ECO:0007669"/>
    <property type="project" value="UniProtKB-KW"/>
</dbReference>
<evidence type="ECO:0000256" key="11">
    <source>
        <dbReference type="RuleBase" id="RU361152"/>
    </source>
</evidence>
<feature type="site" description="Increases basicity of active site Tyr" evidence="10">
    <location>
        <position position="114"/>
    </location>
</feature>
<dbReference type="InterPro" id="IPR001088">
    <property type="entry name" value="Glyco_hydro_4"/>
</dbReference>
<evidence type="ECO:0000313" key="14">
    <source>
        <dbReference type="Proteomes" id="UP000262882"/>
    </source>
</evidence>
<dbReference type="CDD" id="cd05296">
    <property type="entry name" value="GH4_P_beta_glucosidase"/>
    <property type="match status" value="1"/>
</dbReference>
<evidence type="ECO:0000256" key="10">
    <source>
        <dbReference type="PIRSR" id="PIRSR601088-4"/>
    </source>
</evidence>
<dbReference type="RefSeq" id="WP_117401066.1">
    <property type="nucleotide sequence ID" value="NZ_QVNQ01000005.1"/>
</dbReference>
<comment type="similarity">
    <text evidence="1 11">Belongs to the glycosyl hydrolase 4 family.</text>
</comment>
<dbReference type="SUPFAM" id="SSF51735">
    <property type="entry name" value="NAD(P)-binding Rossmann-fold domains"/>
    <property type="match status" value="1"/>
</dbReference>
<dbReference type="PANTHER" id="PTHR32092">
    <property type="entry name" value="6-PHOSPHO-BETA-GLUCOSIDASE-RELATED"/>
    <property type="match status" value="1"/>
</dbReference>
<sequence length="462" mass="48826">MKLAILGGGGFRVPHVYEALLRDRGAPRVDEVWLHDTDAGRLRVMAAILAAIAEGTTNDTGAAGAAPPKVFTATLLDRALEGADFVFCAIRVGGAAGRVRDERVALDLGVLGQETTGPGGIAFGLRTIPVMTRIAHRIRAVAPDAHVINFTNPAGMITEAMQAVLGDRVLGVCDTPSGLGARVAAALGLDAARLRLDYVGLNHLGWTRRVLHDGTDVLPAVLADDGLLGALEEGVVFGRDWLRDLGVIPNEYLYYYYFNREAVRATRDAPRTRGEFLAARQAAFYERIAAAPGGAALRAWREAVASRSASYMAEMKGAATGTELADHGAVDPVDEGYAGVAVKVMAAIGRDEPATMILNVRNGPTVAELPPDAVVEVPTLVDARGVHPLPPTPPDLHQTGLMQQVKAVERLTIGAALTGSRAAAAQAFALHPLVDSVSVGRRLLDGYIDRIPEVAAVFEETR</sequence>
<dbReference type="PANTHER" id="PTHR32092:SF5">
    <property type="entry name" value="6-PHOSPHO-BETA-GLUCOSIDASE"/>
    <property type="match status" value="1"/>
</dbReference>
<proteinExistence type="inferred from homology"/>
<dbReference type="SUPFAM" id="SSF56327">
    <property type="entry name" value="LDH C-terminal domain-like"/>
    <property type="match status" value="1"/>
</dbReference>
<keyword evidence="9" id="KW-0408">Iron</keyword>
<keyword evidence="9" id="KW-0170">Cobalt</keyword>